<dbReference type="SUPFAM" id="SSF53335">
    <property type="entry name" value="S-adenosyl-L-methionine-dependent methyltransferases"/>
    <property type="match status" value="1"/>
</dbReference>
<gene>
    <name evidence="7" type="ORF">BBD42_31015</name>
</gene>
<dbReference type="Pfam" id="PF01555">
    <property type="entry name" value="N6_N4_Mtase"/>
    <property type="match status" value="1"/>
</dbReference>
<evidence type="ECO:0000256" key="2">
    <source>
        <dbReference type="ARBA" id="ARBA00022679"/>
    </source>
</evidence>
<keyword evidence="3" id="KW-0680">Restriction system</keyword>
<dbReference type="REBASE" id="157308">
    <property type="entry name" value="M.Psp4019ORF31015P"/>
</dbReference>
<comment type="similarity">
    <text evidence="4">Belongs to the N(4)/N(6)-methyltransferase family.</text>
</comment>
<accession>A0A1B2DTR8</accession>
<reference evidence="7" key="1">
    <citation type="submission" date="2016-08" db="EMBL/GenBank/DDBJ databases">
        <title>Complete Genome Seqeunce of Paenibacillus sp. BIHB 4019 from tea rhizoplane.</title>
        <authorList>
            <person name="Thakur R."/>
            <person name="Swarnkar M.K."/>
            <person name="Gulati A."/>
        </authorList>
    </citation>
    <scope>NUCLEOTIDE SEQUENCE [LARGE SCALE GENOMIC DNA]</scope>
    <source>
        <strain evidence="7">BIHB4019</strain>
    </source>
</reference>
<evidence type="ECO:0000256" key="1">
    <source>
        <dbReference type="ARBA" id="ARBA00022603"/>
    </source>
</evidence>
<evidence type="ECO:0000256" key="5">
    <source>
        <dbReference type="SAM" id="MobiDB-lite"/>
    </source>
</evidence>
<dbReference type="Gene3D" id="3.40.50.150">
    <property type="entry name" value="Vaccinia Virus protein VP39"/>
    <property type="match status" value="1"/>
</dbReference>
<evidence type="ECO:0000256" key="4">
    <source>
        <dbReference type="RuleBase" id="RU362026"/>
    </source>
</evidence>
<keyword evidence="1 7" id="KW-0489">Methyltransferase</keyword>
<keyword evidence="2" id="KW-0808">Transferase</keyword>
<feature type="compositionally biased region" description="Basic residues" evidence="5">
    <location>
        <begin position="112"/>
        <end position="122"/>
    </location>
</feature>
<protein>
    <recommendedName>
        <fullName evidence="4">Methyltransferase</fullName>
        <ecNumber evidence="4">2.1.1.-</ecNumber>
    </recommendedName>
</protein>
<dbReference type="GO" id="GO:0003677">
    <property type="term" value="F:DNA binding"/>
    <property type="evidence" value="ECO:0007669"/>
    <property type="project" value="InterPro"/>
</dbReference>
<dbReference type="EC" id="2.1.1.-" evidence="4"/>
<dbReference type="InterPro" id="IPR029063">
    <property type="entry name" value="SAM-dependent_MTases_sf"/>
</dbReference>
<evidence type="ECO:0000313" key="7">
    <source>
        <dbReference type="EMBL" id="ANY71105.1"/>
    </source>
</evidence>
<organism evidence="7">
    <name type="scientific">Paenibacillus sp. BIHB 4019</name>
    <dbReference type="NCBI Taxonomy" id="1870819"/>
    <lineage>
        <taxon>Bacteria</taxon>
        <taxon>Bacillati</taxon>
        <taxon>Bacillota</taxon>
        <taxon>Bacilli</taxon>
        <taxon>Bacillales</taxon>
        <taxon>Paenibacillaceae</taxon>
        <taxon>Paenibacillus</taxon>
    </lineage>
</organism>
<evidence type="ECO:0000256" key="3">
    <source>
        <dbReference type="ARBA" id="ARBA00022747"/>
    </source>
</evidence>
<feature type="region of interest" description="Disordered" evidence="5">
    <location>
        <begin position="109"/>
        <end position="142"/>
    </location>
</feature>
<sequence length="231" mass="26507">MPTLPDKSFDMILCDLPYGTTENSWDSVIPLDKLWFEYNRLIKDHGAIVLTAQTPFDKVLGASNLQLLRYEWIWIKNNSTGFLNAKRMPLKVHENVLVFYKKLPTYNPQKTSGHKPVNRFKKHTSDGSNYGKTNIGTEGGGQTDRYPVDVLYYPRDRERYHPTQKPVALFEYLIRTYTNDGDLILDNCIGSGTTAVAAARCNRNFVGIEKEQRYIDIANERLKVVQTQLVV</sequence>
<feature type="domain" description="DNA methylase N-4/N-6" evidence="6">
    <location>
        <begin position="10"/>
        <end position="220"/>
    </location>
</feature>
<dbReference type="AlphaFoldDB" id="A0A1B2DTR8"/>
<dbReference type="GO" id="GO:0008170">
    <property type="term" value="F:N-methyltransferase activity"/>
    <property type="evidence" value="ECO:0007669"/>
    <property type="project" value="InterPro"/>
</dbReference>
<dbReference type="PRINTS" id="PR00508">
    <property type="entry name" value="S21N4MTFRASE"/>
</dbReference>
<dbReference type="EMBL" id="CP016808">
    <property type="protein sequence ID" value="ANY71105.1"/>
    <property type="molecule type" value="Genomic_DNA"/>
</dbReference>
<name>A0A1B2DTR8_9BACL</name>
<feature type="compositionally biased region" description="Polar residues" evidence="5">
    <location>
        <begin position="126"/>
        <end position="136"/>
    </location>
</feature>
<evidence type="ECO:0000259" key="6">
    <source>
        <dbReference type="Pfam" id="PF01555"/>
    </source>
</evidence>
<dbReference type="GO" id="GO:0032259">
    <property type="term" value="P:methylation"/>
    <property type="evidence" value="ECO:0007669"/>
    <property type="project" value="UniProtKB-KW"/>
</dbReference>
<dbReference type="GO" id="GO:0009307">
    <property type="term" value="P:DNA restriction-modification system"/>
    <property type="evidence" value="ECO:0007669"/>
    <property type="project" value="UniProtKB-KW"/>
</dbReference>
<dbReference type="InterPro" id="IPR002941">
    <property type="entry name" value="DNA_methylase_N4/N6"/>
</dbReference>
<dbReference type="InterPro" id="IPR001091">
    <property type="entry name" value="RM_Methyltransferase"/>
</dbReference>
<proteinExistence type="inferred from homology"/>